<dbReference type="EMBL" id="MU273516">
    <property type="protein sequence ID" value="KAI0033601.1"/>
    <property type="molecule type" value="Genomic_DNA"/>
</dbReference>
<reference evidence="1" key="2">
    <citation type="journal article" date="2022" name="New Phytol.">
        <title>Evolutionary transition to the ectomycorrhizal habit in the genomes of a hyperdiverse lineage of mushroom-forming fungi.</title>
        <authorList>
            <person name="Looney B."/>
            <person name="Miyauchi S."/>
            <person name="Morin E."/>
            <person name="Drula E."/>
            <person name="Courty P.E."/>
            <person name="Kohler A."/>
            <person name="Kuo A."/>
            <person name="LaButti K."/>
            <person name="Pangilinan J."/>
            <person name="Lipzen A."/>
            <person name="Riley R."/>
            <person name="Andreopoulos W."/>
            <person name="He G."/>
            <person name="Johnson J."/>
            <person name="Nolan M."/>
            <person name="Tritt A."/>
            <person name="Barry K.W."/>
            <person name="Grigoriev I.V."/>
            <person name="Nagy L.G."/>
            <person name="Hibbett D."/>
            <person name="Henrissat B."/>
            <person name="Matheny P.B."/>
            <person name="Labbe J."/>
            <person name="Martin F.M."/>
        </authorList>
    </citation>
    <scope>NUCLEOTIDE SEQUENCE</scope>
    <source>
        <strain evidence="1">EC-137</strain>
    </source>
</reference>
<keyword evidence="1" id="KW-0378">Hydrolase</keyword>
<dbReference type="Proteomes" id="UP000814128">
    <property type="component" value="Unassembled WGS sequence"/>
</dbReference>
<protein>
    <submittedName>
        <fullName evidence="1">Glycoside hydrolase</fullName>
    </submittedName>
</protein>
<evidence type="ECO:0000313" key="2">
    <source>
        <dbReference type="Proteomes" id="UP000814128"/>
    </source>
</evidence>
<name>A0ACB8QQB0_9AGAM</name>
<reference evidence="1" key="1">
    <citation type="submission" date="2021-02" db="EMBL/GenBank/DDBJ databases">
        <authorList>
            <consortium name="DOE Joint Genome Institute"/>
            <person name="Ahrendt S."/>
            <person name="Looney B.P."/>
            <person name="Miyauchi S."/>
            <person name="Morin E."/>
            <person name="Drula E."/>
            <person name="Courty P.E."/>
            <person name="Chicoki N."/>
            <person name="Fauchery L."/>
            <person name="Kohler A."/>
            <person name="Kuo A."/>
            <person name="Labutti K."/>
            <person name="Pangilinan J."/>
            <person name="Lipzen A."/>
            <person name="Riley R."/>
            <person name="Andreopoulos W."/>
            <person name="He G."/>
            <person name="Johnson J."/>
            <person name="Barry K.W."/>
            <person name="Grigoriev I.V."/>
            <person name="Nagy L."/>
            <person name="Hibbett D."/>
            <person name="Henrissat B."/>
            <person name="Matheny P.B."/>
            <person name="Labbe J."/>
            <person name="Martin F."/>
        </authorList>
    </citation>
    <scope>NUCLEOTIDE SEQUENCE</scope>
    <source>
        <strain evidence="1">EC-137</strain>
    </source>
</reference>
<organism evidence="1 2">
    <name type="scientific">Vararia minispora EC-137</name>
    <dbReference type="NCBI Taxonomy" id="1314806"/>
    <lineage>
        <taxon>Eukaryota</taxon>
        <taxon>Fungi</taxon>
        <taxon>Dikarya</taxon>
        <taxon>Basidiomycota</taxon>
        <taxon>Agaricomycotina</taxon>
        <taxon>Agaricomycetes</taxon>
        <taxon>Russulales</taxon>
        <taxon>Lachnocladiaceae</taxon>
        <taxon>Vararia</taxon>
    </lineage>
</organism>
<keyword evidence="2" id="KW-1185">Reference proteome</keyword>
<sequence>MVSHTPSEASFILVGDSQMLPERSAALEQTRQPPNTHPSEDPSYRVGSSPSYAHDWSSTGVGGRISAHGRHFVDVFGRVLTLHGVNLAGSCKISPANHDHDTFPAHPEAVTFVNRPFPLGEAHEHLARLRRWGLTFVRVLVTWEAVEHEGPGLYDNDYLEYLRSLISLFPLYGITCFVNMHQDVWSRYSGGSGAPAWTLEAVGFDLLALEECGAGWLRGVRGGGHIEAERGVWPTGYQKLSAATMATLFWAGDTFAPKLRIRTREGKETSAQQFLQNAYLDMWEVVARTLGDLDAVLGFEIMNEPHHGYINLPSLHEFNYNTDLHLSHVPTALQSFLLGAGYPTEVAFWTRSFPLPTRHTSTSILNSASRKAWREDGPTGGRDIWEMHGVWGYDMEKKAGVVLRENYFVKDPMTDKPVDWYTDCYFPFINRWTNRVRSASSSDKLVFLEPIPNEFCPRSWGPEQPANMIYAPHWYDLRVLFEKAHGDFSVNVQGLSRGMFFLKAFYWGHKGARENFSLQIRNIVEEGYKSLGERPIVIGECGVPMDMNKGEAFTSGDFKWQSRMMDAMITGLERSLVGFTLWTYNPDNNDIEGDHWNGEHFSWFSRARAPDARQSLEQSSEILDAGARILESVVRPYAAKTAGIPLHAEYEMTTGRFKFSWAVPSSASNAIPSGGPRVDTPPRDSHVPLLARETEIFLPAQLTKGRKVIVRGLAPGDTWNHDEARQTLFILPKERIAGRVHSIDVSVEPPLDLFTPNDLLSDFGICLWALGGILVAMLLYFIGAR</sequence>
<proteinExistence type="predicted"/>
<evidence type="ECO:0000313" key="1">
    <source>
        <dbReference type="EMBL" id="KAI0033601.1"/>
    </source>
</evidence>
<gene>
    <name evidence="1" type="ORF">K488DRAFT_77816</name>
</gene>
<comment type="caution">
    <text evidence="1">The sequence shown here is derived from an EMBL/GenBank/DDBJ whole genome shotgun (WGS) entry which is preliminary data.</text>
</comment>
<accession>A0ACB8QQB0</accession>